<gene>
    <name evidence="2" type="ORF">DBX24_04975</name>
</gene>
<accession>A0A6P1QUU6</accession>
<dbReference type="EMBL" id="CP029149">
    <property type="protein sequence ID" value="QHN65288.1"/>
    <property type="molecule type" value="Genomic_DNA"/>
</dbReference>
<dbReference type="InterPro" id="IPR034904">
    <property type="entry name" value="FSCA_dom_sf"/>
</dbReference>
<dbReference type="KEGG" id="bcad:DBX24_04975"/>
<evidence type="ECO:0000313" key="3">
    <source>
        <dbReference type="Proteomes" id="UP000464318"/>
    </source>
</evidence>
<dbReference type="RefSeq" id="WP_160224144.1">
    <property type="nucleotide sequence ID" value="NZ_CP029149.1"/>
</dbReference>
<dbReference type="OrthoDB" id="9796965at2"/>
<dbReference type="AlphaFoldDB" id="A0A6P1QUU6"/>
<dbReference type="SMART" id="SM00932">
    <property type="entry name" value="Nfu_N"/>
    <property type="match status" value="2"/>
</dbReference>
<comment type="similarity">
    <text evidence="1">Belongs to the NifU family.</text>
</comment>
<proteinExistence type="inferred from homology"/>
<dbReference type="Pfam" id="PF08712">
    <property type="entry name" value="Nfu_N"/>
    <property type="match status" value="2"/>
</dbReference>
<evidence type="ECO:0000313" key="2">
    <source>
        <dbReference type="EMBL" id="QHN65288.1"/>
    </source>
</evidence>
<reference evidence="2 3" key="1">
    <citation type="submission" date="2018-04" db="EMBL/GenBank/DDBJ databases">
        <title>Characteristic and Complete Genome Sequencing of A Novel Member of Infective Endocarditis Causative Bacteria: Bergeyella cardium QL-PH.</title>
        <authorList>
            <person name="Pan H."/>
            <person name="Sun E."/>
            <person name="Zhang Y."/>
        </authorList>
    </citation>
    <scope>NUCLEOTIDE SEQUENCE [LARGE SCALE GENOMIC DNA]</scope>
    <source>
        <strain evidence="2 3">HPQL</strain>
    </source>
</reference>
<organism evidence="2 3">
    <name type="scientific">Bergeyella cardium</name>
    <dbReference type="NCBI Taxonomy" id="1585976"/>
    <lineage>
        <taxon>Bacteria</taxon>
        <taxon>Pseudomonadati</taxon>
        <taxon>Bacteroidota</taxon>
        <taxon>Flavobacteriia</taxon>
        <taxon>Flavobacteriales</taxon>
        <taxon>Weeksellaceae</taxon>
        <taxon>Bergeyella</taxon>
    </lineage>
</organism>
<dbReference type="InterPro" id="IPR001075">
    <property type="entry name" value="NIF_FeS_clus_asmbl_NifU_C"/>
</dbReference>
<dbReference type="Pfam" id="PF01106">
    <property type="entry name" value="NifU"/>
    <property type="match status" value="1"/>
</dbReference>
<dbReference type="InterPro" id="IPR014824">
    <property type="entry name" value="Nfu/NifU_N"/>
</dbReference>
<dbReference type="Proteomes" id="UP000464318">
    <property type="component" value="Chromosome"/>
</dbReference>
<dbReference type="InterPro" id="IPR036498">
    <property type="entry name" value="Nfu/NifU_N_sf"/>
</dbReference>
<sequence>MLNVHIEPTENANVTKFVVDYTLIPGGLELHRDSDISEIPLAQELFKYPFISSIFITANFIAVEKADSVDWESVAESLREVIQDELLANPRIYRQTKRKELFPIYAEMTPNPNVMKFVSPKLILDGFIEVKVENRTPDVPLAEAIYNEFDFVTQVFVSDNFVAVTRNSSVEWHEVMNAVRSVIAEYLQDGGKVTHIEPQKHESPVEKIIERDYTEKEQKIADVLAQYVAPAVENDGGKISLIDYDEENKVAKMLLQGACSGCPSSRITLKNGIENILKQFLPDLVEVVEAVNG</sequence>
<keyword evidence="3" id="KW-1185">Reference proteome</keyword>
<dbReference type="PANTHER" id="PTHR11178">
    <property type="entry name" value="IRON-SULFUR CLUSTER SCAFFOLD PROTEIN NFU-RELATED"/>
    <property type="match status" value="1"/>
</dbReference>
<dbReference type="Gene3D" id="3.30.1370.70">
    <property type="entry name" value="Scaffold protein Nfu/NifU, N-terminal domain"/>
    <property type="match status" value="2"/>
</dbReference>
<dbReference type="PANTHER" id="PTHR11178:SF1">
    <property type="entry name" value="NFU1 IRON-SULFUR CLUSTER SCAFFOLD HOMOLOG, MITOCHONDRIAL"/>
    <property type="match status" value="1"/>
</dbReference>
<dbReference type="SUPFAM" id="SSF117916">
    <property type="entry name" value="Fe-S cluster assembly (FSCA) domain-like"/>
    <property type="match status" value="1"/>
</dbReference>
<name>A0A6P1QUU6_9FLAO</name>
<dbReference type="Gene3D" id="3.30.300.130">
    <property type="entry name" value="Fe-S cluster assembly (FSCA)"/>
    <property type="match status" value="1"/>
</dbReference>
<evidence type="ECO:0000256" key="1">
    <source>
        <dbReference type="ARBA" id="ARBA00006420"/>
    </source>
</evidence>
<protein>
    <submittedName>
        <fullName evidence="2">NifU family protein</fullName>
    </submittedName>
</protein>
<dbReference type="GO" id="GO:0016226">
    <property type="term" value="P:iron-sulfur cluster assembly"/>
    <property type="evidence" value="ECO:0007669"/>
    <property type="project" value="InterPro"/>
</dbReference>
<dbReference type="SUPFAM" id="SSF110836">
    <property type="entry name" value="Hypothetical protein SAV1430"/>
    <property type="match status" value="2"/>
</dbReference>
<dbReference type="GO" id="GO:0005506">
    <property type="term" value="F:iron ion binding"/>
    <property type="evidence" value="ECO:0007669"/>
    <property type="project" value="InterPro"/>
</dbReference>
<dbReference type="GO" id="GO:0051536">
    <property type="term" value="F:iron-sulfur cluster binding"/>
    <property type="evidence" value="ECO:0007669"/>
    <property type="project" value="InterPro"/>
</dbReference>